<feature type="region of interest" description="Disordered" evidence="1">
    <location>
        <begin position="919"/>
        <end position="1043"/>
    </location>
</feature>
<sequence length="1390" mass="164080">MMNLKEITYKTKISDLEDAITIILTKTKFGKKQKNIPINLIFALDVSYSMYGVNLESAKRAICILLDKVWIFFNISVQLFVYSNDAEEIALPRKLKQAKRVVSEIRAQCSTNFISIFKLINKTISQMKRKQDICIIFLTDGEDTSDCSEGKPLLHRAMNKLYNTLQKQGTCSEVHSIGFTSNHDAVLMNEIAQIGTNQGTFSYVPNSEKIESTILNISTMIKNGSSILGKFKVNSKFNQNINFIQIDKEKKLQIENLLEEEKEEEEQEKKENKIVKNSISDNKSLKNQLSKDFKNENENENKKENENKNENKTRKKNTNEKIEYFYADLFLPKITEEDFVSIEIICDHKDFLFEIEPIQINKPKTIRLIDLKLQRIRKRIMKLTDTLVNKNSSEEELKPIKKETDQLDQTLNEIKKVVFRMKKKERSEFIGRIYHLKEYMVKFYELLSLAISNEYLTNHQIASLNSLAYKSIIKSKLKKKLDKRSQKNIEMFQEMDEKIEKIVQNTNFDLLETKQQKKEIQSQEEIGNCIISQLGWLEALKLGDCLCLSFDLGRNENAIADPSQIVIKEIFSSMISAQSYLDSVEYSLRLVTPSGDTNGISLGNSHVSVHGGFDTRNQGEVVKGQSREPITGILPLFICKENWNVARHKIRPVFGFMTTLNVLGYSYSQIASIPFLVLNKAAESLKTEFEKIRFNWIFETCQRIYQDSKQLRDEIILKFNNYLKTPLNRLKDVISNNAMFLAQCVVALHMNDIHFKSSQDIFKFLTFLIEEELRRRQPRKIRLLSQVKIIERCLTILNVDQEKYIEQPLKNYRKNVIKKIDKLDSYLYLDFIYQLKHTNQWSQKDEEHFEKLVSEENIKYYINNLKTIKKEIRSKNNQRKKVLMKRKMIYNQKIQNLQKKKYHPKKSITKRRVSFLDNKKTDFKSHNFQKKNSKHSMASILRPREKRGEGSKRKQQPERKIIKRKKKGLIKKGVTREHKKTELELHSFPKKNSKHSMASILRPVVKKKKERQRKKQEKQIKEHPKNQKNKKLEKKNNEKREEIPNHMIIDQDLINCEDTSVKSLFQLKKELLKRNEWKQTDEEYILKLIKFNTNKSKQEKPEEVISEKDSEKKTTNEKIINRRIEQYNGHIEYNKVAKKLIKRNKKVFKKNICPMMQIATKFWVKEEEQPKLNEFKDFGINSDTCLFPMLFQNLLHIKNPIRKKSIEENHYINVFENQKLFTQTFFRDLVYKQYQKKAMEIKNELNKNIFEKKAIIFGFTKNIYQAAGLLKGVKRGVSIRHFIKILQEKKSPLIIQKLKMLLNGHFRNIPLFDDKPTLAKNQKFVSWIPSKKNFHRLYIANRDLADGKAWKNLVPQFAYLIDKNIDYDAQKNDPNNRLVYIPRKRKLGRI</sequence>
<feature type="compositionally biased region" description="Basic and acidic residues" evidence="1">
    <location>
        <begin position="942"/>
        <end position="960"/>
    </location>
</feature>
<keyword evidence="4" id="KW-1185">Reference proteome</keyword>
<evidence type="ECO:0000256" key="1">
    <source>
        <dbReference type="SAM" id="MobiDB-lite"/>
    </source>
</evidence>
<feature type="compositionally biased region" description="Basic and acidic residues" evidence="1">
    <location>
        <begin position="1034"/>
        <end position="1043"/>
    </location>
</feature>
<dbReference type="EMBL" id="JAOAOG010000073">
    <property type="protein sequence ID" value="KAJ6250811.1"/>
    <property type="molecule type" value="Genomic_DNA"/>
</dbReference>
<feature type="region of interest" description="Disordered" evidence="1">
    <location>
        <begin position="286"/>
        <end position="315"/>
    </location>
</feature>
<feature type="compositionally biased region" description="Basic residues" evidence="1">
    <location>
        <begin position="1004"/>
        <end position="1016"/>
    </location>
</feature>
<dbReference type="SUPFAM" id="SSF53300">
    <property type="entry name" value="vWA-like"/>
    <property type="match status" value="1"/>
</dbReference>
<reference evidence="3" key="1">
    <citation type="submission" date="2022-08" db="EMBL/GenBank/DDBJ databases">
        <title>Novel sulfate-reducing endosymbionts in the free-living metamonad Anaeramoeba.</title>
        <authorList>
            <person name="Jerlstrom-Hultqvist J."/>
            <person name="Cepicka I."/>
            <person name="Gallot-Lavallee L."/>
            <person name="Salas-Leiva D."/>
            <person name="Curtis B.A."/>
            <person name="Zahonova K."/>
            <person name="Pipaliya S."/>
            <person name="Dacks J."/>
            <person name="Roger A.J."/>
        </authorList>
    </citation>
    <scope>NUCLEOTIDE SEQUENCE</scope>
    <source>
        <strain evidence="3">Schooner1</strain>
    </source>
</reference>
<proteinExistence type="predicted"/>
<dbReference type="Proteomes" id="UP001150062">
    <property type="component" value="Unassembled WGS sequence"/>
</dbReference>
<dbReference type="Gene3D" id="3.40.50.410">
    <property type="entry name" value="von Willebrand factor, type A domain"/>
    <property type="match status" value="1"/>
</dbReference>
<dbReference type="InterPro" id="IPR036465">
    <property type="entry name" value="vWFA_dom_sf"/>
</dbReference>
<dbReference type="SMART" id="SM00327">
    <property type="entry name" value="VWA"/>
    <property type="match status" value="1"/>
</dbReference>
<gene>
    <name evidence="3" type="ORF">M0813_15627</name>
</gene>
<protein>
    <submittedName>
        <fullName evidence="3">Fgfr1 oncogene partner/lish domain-containing protein</fullName>
    </submittedName>
</protein>
<feature type="domain" description="VWFA" evidence="2">
    <location>
        <begin position="39"/>
        <end position="221"/>
    </location>
</feature>
<dbReference type="PROSITE" id="PS50234">
    <property type="entry name" value="VWFA"/>
    <property type="match status" value="1"/>
</dbReference>
<organism evidence="3 4">
    <name type="scientific">Anaeramoeba flamelloides</name>
    <dbReference type="NCBI Taxonomy" id="1746091"/>
    <lineage>
        <taxon>Eukaryota</taxon>
        <taxon>Metamonada</taxon>
        <taxon>Anaeramoebidae</taxon>
        <taxon>Anaeramoeba</taxon>
    </lineage>
</organism>
<feature type="compositionally biased region" description="Basic residues" evidence="1">
    <location>
        <begin position="961"/>
        <end position="970"/>
    </location>
</feature>
<feature type="compositionally biased region" description="Basic and acidic residues" evidence="1">
    <location>
        <begin position="289"/>
        <end position="315"/>
    </location>
</feature>
<name>A0ABQ8Z1Z1_9EUKA</name>
<dbReference type="InterPro" id="IPR002035">
    <property type="entry name" value="VWF_A"/>
</dbReference>
<dbReference type="Pfam" id="PF00092">
    <property type="entry name" value="VWA"/>
    <property type="match status" value="1"/>
</dbReference>
<evidence type="ECO:0000313" key="4">
    <source>
        <dbReference type="Proteomes" id="UP001150062"/>
    </source>
</evidence>
<evidence type="ECO:0000259" key="2">
    <source>
        <dbReference type="PROSITE" id="PS50234"/>
    </source>
</evidence>
<evidence type="ECO:0000313" key="3">
    <source>
        <dbReference type="EMBL" id="KAJ6250811.1"/>
    </source>
</evidence>
<accession>A0ABQ8Z1Z1</accession>
<comment type="caution">
    <text evidence="3">The sequence shown here is derived from an EMBL/GenBank/DDBJ whole genome shotgun (WGS) entry which is preliminary data.</text>
</comment>
<feature type="compositionally biased region" description="Basic and acidic residues" evidence="1">
    <location>
        <begin position="974"/>
        <end position="987"/>
    </location>
</feature>